<evidence type="ECO:0000256" key="2">
    <source>
        <dbReference type="ARBA" id="ARBA00004514"/>
    </source>
</evidence>
<dbReference type="eggNOG" id="KOG4688">
    <property type="taxonomic scope" value="Eukaryota"/>
</dbReference>
<dbReference type="GO" id="GO:0072659">
    <property type="term" value="P:protein localization to plasma membrane"/>
    <property type="evidence" value="ECO:0000318"/>
    <property type="project" value="GO_Central"/>
</dbReference>
<reference evidence="8 11" key="2">
    <citation type="journal article" date="2014" name="BMC Genomics">
        <title>An improved genome release (version Mt4.0) for the model legume Medicago truncatula.</title>
        <authorList>
            <person name="Tang H."/>
            <person name="Krishnakumar V."/>
            <person name="Bidwell S."/>
            <person name="Rosen B."/>
            <person name="Chan A."/>
            <person name="Zhou S."/>
            <person name="Gentzbittel L."/>
            <person name="Childs K.L."/>
            <person name="Yandell M."/>
            <person name="Gundlach H."/>
            <person name="Mayer K.F."/>
            <person name="Schwartz D.C."/>
            <person name="Town C.D."/>
        </authorList>
    </citation>
    <scope>GENOME REANNOTATION</scope>
    <source>
        <strain evidence="10 11">cv. Jemalong A17</strain>
    </source>
</reference>
<organism evidence="8 11">
    <name type="scientific">Medicago truncatula</name>
    <name type="common">Barrel medic</name>
    <name type="synonym">Medicago tribuloides</name>
    <dbReference type="NCBI Taxonomy" id="3880"/>
    <lineage>
        <taxon>Eukaryota</taxon>
        <taxon>Viridiplantae</taxon>
        <taxon>Streptophyta</taxon>
        <taxon>Embryophyta</taxon>
        <taxon>Tracheophyta</taxon>
        <taxon>Spermatophyta</taxon>
        <taxon>Magnoliopsida</taxon>
        <taxon>eudicotyledons</taxon>
        <taxon>Gunneridae</taxon>
        <taxon>Pentapetalae</taxon>
        <taxon>rosids</taxon>
        <taxon>fabids</taxon>
        <taxon>Fabales</taxon>
        <taxon>Fabaceae</taxon>
        <taxon>Papilionoideae</taxon>
        <taxon>50 kb inversion clade</taxon>
        <taxon>NPAAA clade</taxon>
        <taxon>Hologalegina</taxon>
        <taxon>IRL clade</taxon>
        <taxon>Trifolieae</taxon>
        <taxon>Medicago</taxon>
    </lineage>
</organism>
<reference evidence="9" key="4">
    <citation type="journal article" date="2018" name="Nat. Plants">
        <title>Whole-genome landscape of Medicago truncatula symbiotic genes.</title>
        <authorList>
            <person name="Pecrix Y."/>
            <person name="Gamas P."/>
            <person name="Carrere S."/>
        </authorList>
    </citation>
    <scope>NUCLEOTIDE SEQUENCE</scope>
    <source>
        <tissue evidence="9">Leaves</tissue>
    </source>
</reference>
<evidence type="ECO:0000256" key="5">
    <source>
        <dbReference type="ARBA" id="ARBA00023136"/>
    </source>
</evidence>
<evidence type="ECO:0000256" key="3">
    <source>
        <dbReference type="ARBA" id="ARBA00022475"/>
    </source>
</evidence>
<dbReference type="GO" id="GO:0005886">
    <property type="term" value="C:plasma membrane"/>
    <property type="evidence" value="ECO:0000318"/>
    <property type="project" value="GO_Central"/>
</dbReference>
<evidence type="ECO:0000313" key="9">
    <source>
        <dbReference type="EMBL" id="RHN57444.1"/>
    </source>
</evidence>
<dbReference type="EMBL" id="PSQE01000005">
    <property type="protein sequence ID" value="RHN57444.1"/>
    <property type="molecule type" value="Genomic_DNA"/>
</dbReference>
<evidence type="ECO:0000256" key="1">
    <source>
        <dbReference type="ARBA" id="ARBA00004236"/>
    </source>
</evidence>
<dbReference type="PANTHER" id="PTHR31220:SF10">
    <property type="entry name" value="HYCCIN"/>
    <property type="match status" value="1"/>
</dbReference>
<evidence type="ECO:0000256" key="4">
    <source>
        <dbReference type="ARBA" id="ARBA00022490"/>
    </source>
</evidence>
<proteinExistence type="inferred from homology"/>
<evidence type="ECO:0000256" key="6">
    <source>
        <dbReference type="ARBA" id="ARBA00034482"/>
    </source>
</evidence>
<accession>G7K2W9</accession>
<keyword evidence="11" id="KW-1185">Reference proteome</keyword>
<gene>
    <name evidence="10" type="primary">11432312</name>
    <name evidence="8" type="ordered locus">MTR_5g087660</name>
    <name evidence="9" type="ORF">MtrunA17_Chr5g0440461</name>
</gene>
<dbReference type="EMBL" id="CM001221">
    <property type="protein sequence ID" value="AET00034.1"/>
    <property type="molecule type" value="Genomic_DNA"/>
</dbReference>
<evidence type="ECO:0000313" key="11">
    <source>
        <dbReference type="Proteomes" id="UP000002051"/>
    </source>
</evidence>
<dbReference type="OrthoDB" id="18937at2759"/>
<dbReference type="Proteomes" id="UP000002051">
    <property type="component" value="Chromosome 5"/>
</dbReference>
<dbReference type="OMA" id="WAGQDGD"/>
<evidence type="ECO:0000256" key="7">
    <source>
        <dbReference type="SAM" id="MobiDB-lite"/>
    </source>
</evidence>
<comment type="similarity">
    <text evidence="6">Belongs to the Hyccin family.</text>
</comment>
<dbReference type="InterPro" id="IPR018619">
    <property type="entry name" value="Hyccin"/>
</dbReference>
<evidence type="ECO:0000313" key="8">
    <source>
        <dbReference type="EMBL" id="AET00034.1"/>
    </source>
</evidence>
<dbReference type="KEGG" id="mtr:11432312"/>
<dbReference type="Proteomes" id="UP000265566">
    <property type="component" value="Chromosome 5"/>
</dbReference>
<dbReference type="HOGENOM" id="CLU_047183_0_0_1"/>
<dbReference type="AlphaFoldDB" id="G7K2W9"/>
<reference evidence="8 11" key="1">
    <citation type="journal article" date="2011" name="Nature">
        <title>The Medicago genome provides insight into the evolution of rhizobial symbioses.</title>
        <authorList>
            <person name="Young N.D."/>
            <person name="Debelle F."/>
            <person name="Oldroyd G.E."/>
            <person name="Geurts R."/>
            <person name="Cannon S.B."/>
            <person name="Udvardi M.K."/>
            <person name="Benedito V.A."/>
            <person name="Mayer K.F."/>
            <person name="Gouzy J."/>
            <person name="Schoof H."/>
            <person name="Van de Peer Y."/>
            <person name="Proost S."/>
            <person name="Cook D.R."/>
            <person name="Meyers B.C."/>
            <person name="Spannagl M."/>
            <person name="Cheung F."/>
            <person name="De Mita S."/>
            <person name="Krishnakumar V."/>
            <person name="Gundlach H."/>
            <person name="Zhou S."/>
            <person name="Mudge J."/>
            <person name="Bharti A.K."/>
            <person name="Murray J.D."/>
            <person name="Naoumkina M.A."/>
            <person name="Rosen B."/>
            <person name="Silverstein K.A."/>
            <person name="Tang H."/>
            <person name="Rombauts S."/>
            <person name="Zhao P.X."/>
            <person name="Zhou P."/>
            <person name="Barbe V."/>
            <person name="Bardou P."/>
            <person name="Bechner M."/>
            <person name="Bellec A."/>
            <person name="Berger A."/>
            <person name="Berges H."/>
            <person name="Bidwell S."/>
            <person name="Bisseling T."/>
            <person name="Choisne N."/>
            <person name="Couloux A."/>
            <person name="Denny R."/>
            <person name="Deshpande S."/>
            <person name="Dai X."/>
            <person name="Doyle J.J."/>
            <person name="Dudez A.M."/>
            <person name="Farmer A.D."/>
            <person name="Fouteau S."/>
            <person name="Franken C."/>
            <person name="Gibelin C."/>
            <person name="Gish J."/>
            <person name="Goldstein S."/>
            <person name="Gonzalez A.J."/>
            <person name="Green P.J."/>
            <person name="Hallab A."/>
            <person name="Hartog M."/>
            <person name="Hua A."/>
            <person name="Humphray S.J."/>
            <person name="Jeong D.H."/>
            <person name="Jing Y."/>
            <person name="Jocker A."/>
            <person name="Kenton S.M."/>
            <person name="Kim D.J."/>
            <person name="Klee K."/>
            <person name="Lai H."/>
            <person name="Lang C."/>
            <person name="Lin S."/>
            <person name="Macmil S.L."/>
            <person name="Magdelenat G."/>
            <person name="Matthews L."/>
            <person name="McCorrison J."/>
            <person name="Monaghan E.L."/>
            <person name="Mun J.H."/>
            <person name="Najar F.Z."/>
            <person name="Nicholson C."/>
            <person name="Noirot C."/>
            <person name="O'Bleness M."/>
            <person name="Paule C.R."/>
            <person name="Poulain J."/>
            <person name="Prion F."/>
            <person name="Qin B."/>
            <person name="Qu C."/>
            <person name="Retzel E.F."/>
            <person name="Riddle C."/>
            <person name="Sallet E."/>
            <person name="Samain S."/>
            <person name="Samson N."/>
            <person name="Sanders I."/>
            <person name="Saurat O."/>
            <person name="Scarpelli C."/>
            <person name="Schiex T."/>
            <person name="Segurens B."/>
            <person name="Severin A.J."/>
            <person name="Sherrier D.J."/>
            <person name="Shi R."/>
            <person name="Sims S."/>
            <person name="Singer S.R."/>
            <person name="Sinharoy S."/>
            <person name="Sterck L."/>
            <person name="Viollet A."/>
            <person name="Wang B.B."/>
            <person name="Wang K."/>
            <person name="Wang M."/>
            <person name="Wang X."/>
            <person name="Warfsmann J."/>
            <person name="Weissenbach J."/>
            <person name="White D.D."/>
            <person name="White J.D."/>
            <person name="Wiley G.B."/>
            <person name="Wincker P."/>
            <person name="Xing Y."/>
            <person name="Yang L."/>
            <person name="Yao Z."/>
            <person name="Ying F."/>
            <person name="Zhai J."/>
            <person name="Zhou L."/>
            <person name="Zuber A."/>
            <person name="Denarie J."/>
            <person name="Dixon R.A."/>
            <person name="May G.D."/>
            <person name="Schwartz D.C."/>
            <person name="Rogers J."/>
            <person name="Quetier F."/>
            <person name="Town C.D."/>
            <person name="Roe B.A."/>
        </authorList>
    </citation>
    <scope>NUCLEOTIDE SEQUENCE [LARGE SCALE GENOMIC DNA]</scope>
    <source>
        <strain evidence="8">A17</strain>
        <strain evidence="10 11">cv. Jemalong A17</strain>
    </source>
</reference>
<feature type="compositionally biased region" description="Acidic residues" evidence="7">
    <location>
        <begin position="234"/>
        <end position="250"/>
    </location>
</feature>
<dbReference type="GO" id="GO:0046854">
    <property type="term" value="P:phosphatidylinositol phosphate biosynthetic process"/>
    <property type="evidence" value="ECO:0000318"/>
    <property type="project" value="GO_Central"/>
</dbReference>
<keyword evidence="4" id="KW-0963">Cytoplasm</keyword>
<keyword evidence="5" id="KW-0472">Membrane</keyword>
<keyword evidence="3" id="KW-1003">Cell membrane</keyword>
<name>G7K2W9_MEDTR</name>
<comment type="subcellular location">
    <subcellularLocation>
        <location evidence="1">Cell membrane</location>
    </subcellularLocation>
    <subcellularLocation>
        <location evidence="2">Cytoplasm</location>
        <location evidence="2">Cytosol</location>
    </subcellularLocation>
</comment>
<dbReference type="STRING" id="3880.G7K2W9"/>
<reference evidence="10" key="3">
    <citation type="submission" date="2015-04" db="UniProtKB">
        <authorList>
            <consortium name="EnsemblPlants"/>
        </authorList>
    </citation>
    <scope>IDENTIFICATION</scope>
    <source>
        <strain evidence="10">cv. Jemalong A17</strain>
    </source>
</reference>
<dbReference type="GO" id="GO:0005829">
    <property type="term" value="C:cytosol"/>
    <property type="evidence" value="ECO:0007669"/>
    <property type="project" value="UniProtKB-SubCell"/>
</dbReference>
<feature type="region of interest" description="Disordered" evidence="7">
    <location>
        <begin position="230"/>
        <end position="252"/>
    </location>
</feature>
<dbReference type="PaxDb" id="3880-AET00034"/>
<evidence type="ECO:0000313" key="10">
    <source>
        <dbReference type="EnsemblPlants" id="AET00034"/>
    </source>
</evidence>
<dbReference type="Pfam" id="PF09790">
    <property type="entry name" value="Hyccin"/>
    <property type="match status" value="1"/>
</dbReference>
<dbReference type="EnsemblPlants" id="AET00034">
    <property type="protein sequence ID" value="AET00034"/>
    <property type="gene ID" value="MTR_5g087660"/>
</dbReference>
<dbReference type="PANTHER" id="PTHR31220">
    <property type="entry name" value="HYCCIN RELATED"/>
    <property type="match status" value="1"/>
</dbReference>
<dbReference type="Gramene" id="rna32989">
    <property type="protein sequence ID" value="RHN57444.1"/>
    <property type="gene ID" value="gene32989"/>
</dbReference>
<sequence>MSDDEATATTPTTSAVTFTPNSSDKIQFALQSLCTIVNPTLSITSSTTPLSILNELKIYNQIATLLRQPSSGAGDNNLCRWLYDTFQSNVGDLQLTVLRFLPIIAGVYLSRVADRKPQAGFEAVLLALYAHETNSRAGEAVTVTIPDMSHPSVYHEFKAVVNKNGATDLNIVVLSPSLEPHGTVRSTRRARIVGIAFELFYNKISQMPVAPKIDFCKFCKIWAGEDGDMYKNFEDEDEDEEEEEEEENNEVEIQKVGEGGEEFVKSGRVPMPWELLQPVLRILGHCLLGPNNRDTMLFENASEACRCLFARAMHDVNPKAILPMRSLLRLSKNVDVDDFDPTEPPKTDVITL</sequence>
<protein>
    <submittedName>
        <fullName evidence="8">Hyccin protein</fullName>
    </submittedName>
    <submittedName>
        <fullName evidence="9">Putative hyccin</fullName>
    </submittedName>
</protein>